<proteinExistence type="predicted"/>
<name>A0A6D2KDW5_9BRAS</name>
<accession>A0A6D2KDW5</accession>
<sequence length="138" mass="15498">MQVLPFHLPGDNLIIFQADDPELVKPPAKNKFTSWMDCNASNPEARTLLYTEFPSRWVWSEQKKALKPRLRQSKASENVVLPPVTPRCGEAYYLRILLGVVRGPVSFEDIMTVGGVVHHSFKDACFALGLAQNEDDAN</sequence>
<evidence type="ECO:0000313" key="2">
    <source>
        <dbReference type="Proteomes" id="UP000467841"/>
    </source>
</evidence>
<dbReference type="EMBL" id="CACVBM020001342">
    <property type="protein sequence ID" value="CAA7046338.1"/>
    <property type="molecule type" value="Genomic_DNA"/>
</dbReference>
<keyword evidence="2" id="KW-1185">Reference proteome</keyword>
<gene>
    <name evidence="1" type="ORF">MERR_LOCUS33573</name>
</gene>
<organism evidence="1 2">
    <name type="scientific">Microthlaspi erraticum</name>
    <dbReference type="NCBI Taxonomy" id="1685480"/>
    <lineage>
        <taxon>Eukaryota</taxon>
        <taxon>Viridiplantae</taxon>
        <taxon>Streptophyta</taxon>
        <taxon>Embryophyta</taxon>
        <taxon>Tracheophyta</taxon>
        <taxon>Spermatophyta</taxon>
        <taxon>Magnoliopsida</taxon>
        <taxon>eudicotyledons</taxon>
        <taxon>Gunneridae</taxon>
        <taxon>Pentapetalae</taxon>
        <taxon>rosids</taxon>
        <taxon>malvids</taxon>
        <taxon>Brassicales</taxon>
        <taxon>Brassicaceae</taxon>
        <taxon>Coluteocarpeae</taxon>
        <taxon>Microthlaspi</taxon>
    </lineage>
</organism>
<evidence type="ECO:0000313" key="1">
    <source>
        <dbReference type="EMBL" id="CAA7046338.1"/>
    </source>
</evidence>
<dbReference type="Proteomes" id="UP000467841">
    <property type="component" value="Unassembled WGS sequence"/>
</dbReference>
<dbReference type="OrthoDB" id="1751583at2759"/>
<protein>
    <submittedName>
        <fullName evidence="1">Uncharacterized protein</fullName>
    </submittedName>
</protein>
<dbReference type="AlphaFoldDB" id="A0A6D2KDW5"/>
<comment type="caution">
    <text evidence="1">The sequence shown here is derived from an EMBL/GenBank/DDBJ whole genome shotgun (WGS) entry which is preliminary data.</text>
</comment>
<reference evidence="1" key="1">
    <citation type="submission" date="2020-01" db="EMBL/GenBank/DDBJ databases">
        <authorList>
            <person name="Mishra B."/>
        </authorList>
    </citation>
    <scope>NUCLEOTIDE SEQUENCE [LARGE SCALE GENOMIC DNA]</scope>
</reference>